<proteinExistence type="inferred from homology"/>
<keyword evidence="9" id="KW-1185">Reference proteome</keyword>
<dbReference type="AlphaFoldDB" id="A0A0A2V160"/>
<dbReference type="Proteomes" id="UP000030153">
    <property type="component" value="Unassembled WGS sequence"/>
</dbReference>
<feature type="transmembrane region" description="Helical" evidence="7">
    <location>
        <begin position="124"/>
        <end position="144"/>
    </location>
</feature>
<evidence type="ECO:0000313" key="9">
    <source>
        <dbReference type="Proteomes" id="UP000030153"/>
    </source>
</evidence>
<evidence type="ECO:0000256" key="5">
    <source>
        <dbReference type="ARBA" id="ARBA00022989"/>
    </source>
</evidence>
<name>A0A0A2V160_9BACI</name>
<feature type="transmembrane region" description="Helical" evidence="7">
    <location>
        <begin position="201"/>
        <end position="219"/>
    </location>
</feature>
<dbReference type="GO" id="GO:0005886">
    <property type="term" value="C:plasma membrane"/>
    <property type="evidence" value="ECO:0007669"/>
    <property type="project" value="UniProtKB-SubCell"/>
</dbReference>
<feature type="transmembrane region" description="Helical" evidence="7">
    <location>
        <begin position="234"/>
        <end position="253"/>
    </location>
</feature>
<dbReference type="InterPro" id="IPR003317">
    <property type="entry name" value="Cyt-d_oxidase_su2"/>
</dbReference>
<dbReference type="STRING" id="1385513.N780_14240"/>
<keyword evidence="6 7" id="KW-0472">Membrane</keyword>
<feature type="transmembrane region" description="Helical" evidence="7">
    <location>
        <begin position="83"/>
        <end position="104"/>
    </location>
</feature>
<reference evidence="8 9" key="1">
    <citation type="submission" date="2013-08" db="EMBL/GenBank/DDBJ databases">
        <title>Genome of Pontibacillus chungwhensis.</title>
        <authorList>
            <person name="Wang Q."/>
            <person name="Wang G."/>
        </authorList>
    </citation>
    <scope>NUCLEOTIDE SEQUENCE [LARGE SCALE GENOMIC DNA]</scope>
    <source>
        <strain evidence="8 9">BH030062</strain>
    </source>
</reference>
<evidence type="ECO:0000256" key="4">
    <source>
        <dbReference type="ARBA" id="ARBA00022692"/>
    </source>
</evidence>
<sequence>MEESLLAVAILWSILFLYSITGSMDFGAGFWGMVYGKKKDSTASKIANRFLSPTWEVTNVFLVLFVVTLVAFFPFAAGMLATVLLLPVGLGLILLTIRTTFMVFEGKTERFKDLLRITSGVTGVLLPSLLVSILPITLGGFIAFEEGYPQLLYGKLLSSVTVYMHIAFGLSTALFLSALFLADYASEAGDASAYQTYRRHAIWLGPLSLIIAVLTIFTMPPEASWIVENFRDNLYGFGMSVTLFLIGYVLLFVRRPNGQLGYSRLAVVFVVLQYGFAIYAYGSAHLPYMVYPHLTIEEGFTNPTMFNQLLIAYIIGLCILVPAFILHWKLFLKDKRYLKQD</sequence>
<keyword evidence="5 7" id="KW-1133">Transmembrane helix</keyword>
<dbReference type="eggNOG" id="COG1294">
    <property type="taxonomic scope" value="Bacteria"/>
</dbReference>
<comment type="caution">
    <text evidence="8">The sequence shown here is derived from an EMBL/GenBank/DDBJ whole genome shotgun (WGS) entry which is preliminary data.</text>
</comment>
<feature type="transmembrane region" description="Helical" evidence="7">
    <location>
        <begin position="6"/>
        <end position="36"/>
    </location>
</feature>
<feature type="transmembrane region" description="Helical" evidence="7">
    <location>
        <begin position="156"/>
        <end position="181"/>
    </location>
</feature>
<comment type="subcellular location">
    <subcellularLocation>
        <location evidence="1">Cell membrane</location>
        <topology evidence="1">Multi-pass membrane protein</topology>
    </subcellularLocation>
</comment>
<accession>A0A0A2V160</accession>
<feature type="transmembrane region" description="Helical" evidence="7">
    <location>
        <begin position="310"/>
        <end position="332"/>
    </location>
</feature>
<dbReference type="OrthoDB" id="2416742at2"/>
<evidence type="ECO:0000313" key="8">
    <source>
        <dbReference type="EMBL" id="KGP92546.1"/>
    </source>
</evidence>
<feature type="transmembrane region" description="Helical" evidence="7">
    <location>
        <begin position="265"/>
        <end position="290"/>
    </location>
</feature>
<gene>
    <name evidence="8" type="ORF">N780_14240</name>
</gene>
<keyword evidence="4 7" id="KW-0812">Transmembrane</keyword>
<comment type="similarity">
    <text evidence="2">Belongs to the cytochrome ubiquinol oxidase subunit 2 family.</text>
</comment>
<dbReference type="Pfam" id="PF02322">
    <property type="entry name" value="Cyt_bd_oxida_II"/>
    <property type="match status" value="1"/>
</dbReference>
<dbReference type="RefSeq" id="WP_036780203.1">
    <property type="nucleotide sequence ID" value="NZ_AVBG01000002.1"/>
</dbReference>
<evidence type="ECO:0000256" key="2">
    <source>
        <dbReference type="ARBA" id="ARBA00007543"/>
    </source>
</evidence>
<organism evidence="8 9">
    <name type="scientific">Pontibacillus chungwhensis BH030062</name>
    <dbReference type="NCBI Taxonomy" id="1385513"/>
    <lineage>
        <taxon>Bacteria</taxon>
        <taxon>Bacillati</taxon>
        <taxon>Bacillota</taxon>
        <taxon>Bacilli</taxon>
        <taxon>Bacillales</taxon>
        <taxon>Bacillaceae</taxon>
        <taxon>Pontibacillus</taxon>
    </lineage>
</organism>
<evidence type="ECO:0000256" key="6">
    <source>
        <dbReference type="ARBA" id="ARBA00023136"/>
    </source>
</evidence>
<protein>
    <submittedName>
        <fullName evidence="8">Membrane protein</fullName>
    </submittedName>
</protein>
<evidence type="ECO:0000256" key="3">
    <source>
        <dbReference type="ARBA" id="ARBA00022475"/>
    </source>
</evidence>
<feature type="transmembrane region" description="Helical" evidence="7">
    <location>
        <begin position="57"/>
        <end position="77"/>
    </location>
</feature>
<dbReference type="EMBL" id="AVBG01000002">
    <property type="protein sequence ID" value="KGP92546.1"/>
    <property type="molecule type" value="Genomic_DNA"/>
</dbReference>
<evidence type="ECO:0000256" key="1">
    <source>
        <dbReference type="ARBA" id="ARBA00004651"/>
    </source>
</evidence>
<keyword evidence="3" id="KW-1003">Cell membrane</keyword>
<evidence type="ECO:0000256" key="7">
    <source>
        <dbReference type="SAM" id="Phobius"/>
    </source>
</evidence>